<dbReference type="InterPro" id="IPR029069">
    <property type="entry name" value="HotDog_dom_sf"/>
</dbReference>
<dbReference type="Proteomes" id="UP000515733">
    <property type="component" value="Chromosome"/>
</dbReference>
<evidence type="ECO:0000259" key="1">
    <source>
        <dbReference type="Pfam" id="PF01575"/>
    </source>
</evidence>
<sequence>MPKTALLHADYPALLEGETSPRTVGGQDITTFACLTGDYNRIHLDEHYGASLPYGSRIAHGLISGSWALGSLSQEAPLTVGRRHPEAYLSGCEVNYRSPVLPGDTLRCRWRMERQAAEGRGFGPVQTRFQMLNQRDEPVTDGHLLLQLPASSGARLPDSARVPWPAEEFDPVPGRVYFLEDFQPGSHAGQTEGRTLTEADVVGYGGFTGDNGGHHGDAEFARAGRFGARIVQPMLAFDIGFALWLKEWCRMGTPDSGQAGHLCDRWQAHAPFYLGDTLRCRYRTLSARTSRTRPGMGLLTCGLQMLNQRDAVALSAEVVMMYPTRQG</sequence>
<feature type="domain" description="MaoC-like" evidence="1">
    <location>
        <begin position="183"/>
        <end position="249"/>
    </location>
</feature>
<dbReference type="AlphaFoldDB" id="A0A6S6XXN2"/>
<evidence type="ECO:0000313" key="3">
    <source>
        <dbReference type="Proteomes" id="UP000515733"/>
    </source>
</evidence>
<dbReference type="PANTHER" id="PTHR43664:SF1">
    <property type="entry name" value="BETA-METHYLMALYL-COA DEHYDRATASE"/>
    <property type="match status" value="1"/>
</dbReference>
<dbReference type="CDD" id="cd03441">
    <property type="entry name" value="R_hydratase_like"/>
    <property type="match status" value="1"/>
</dbReference>
<keyword evidence="3" id="KW-1185">Reference proteome</keyword>
<dbReference type="EMBL" id="LR778301">
    <property type="protein sequence ID" value="CAB1369629.1"/>
    <property type="molecule type" value="Genomic_DNA"/>
</dbReference>
<feature type="domain" description="MaoC-like" evidence="1">
    <location>
        <begin position="20"/>
        <end position="113"/>
    </location>
</feature>
<dbReference type="InterPro" id="IPR002539">
    <property type="entry name" value="MaoC-like_dom"/>
</dbReference>
<dbReference type="Pfam" id="PF01575">
    <property type="entry name" value="MaoC_dehydratas"/>
    <property type="match status" value="2"/>
</dbReference>
<name>A0A6S6XXN2_9PROT</name>
<protein>
    <recommendedName>
        <fullName evidence="1">MaoC-like domain-containing protein</fullName>
    </recommendedName>
</protein>
<dbReference type="OrthoDB" id="6703795at2"/>
<evidence type="ECO:0000313" key="2">
    <source>
        <dbReference type="EMBL" id="CAB1369629.1"/>
    </source>
</evidence>
<dbReference type="RefSeq" id="WP_145771231.1">
    <property type="nucleotide sequence ID" value="NZ_LR778301.1"/>
</dbReference>
<gene>
    <name evidence="2" type="ORF">DENOEST_2464</name>
</gene>
<accession>A0A6S6XXN2</accession>
<dbReference type="InterPro" id="IPR052342">
    <property type="entry name" value="MCH/BMMD"/>
</dbReference>
<proteinExistence type="predicted"/>
<dbReference type="Gene3D" id="3.10.129.10">
    <property type="entry name" value="Hotdog Thioesterase"/>
    <property type="match status" value="2"/>
</dbReference>
<reference evidence="2 3" key="1">
    <citation type="submission" date="2020-03" db="EMBL/GenBank/DDBJ databases">
        <authorList>
            <consortium name="Genoscope - CEA"/>
            <person name="William W."/>
        </authorList>
    </citation>
    <scope>NUCLEOTIDE SEQUENCE [LARGE SCALE GENOMIC DNA]</scope>
    <source>
        <strain evidence="3">DSM 16959</strain>
    </source>
</reference>
<dbReference type="SUPFAM" id="SSF54637">
    <property type="entry name" value="Thioesterase/thiol ester dehydrase-isomerase"/>
    <property type="match status" value="2"/>
</dbReference>
<dbReference type="KEGG" id="doe:DENOEST_2464"/>
<dbReference type="PANTHER" id="PTHR43664">
    <property type="entry name" value="MONOAMINE OXIDASE-RELATED"/>
    <property type="match status" value="1"/>
</dbReference>
<organism evidence="2 3">
    <name type="scientific">Denitratisoma oestradiolicum</name>
    <dbReference type="NCBI Taxonomy" id="311182"/>
    <lineage>
        <taxon>Bacteria</taxon>
        <taxon>Pseudomonadati</taxon>
        <taxon>Pseudomonadota</taxon>
        <taxon>Betaproteobacteria</taxon>
        <taxon>Nitrosomonadales</taxon>
        <taxon>Sterolibacteriaceae</taxon>
        <taxon>Denitratisoma</taxon>
    </lineage>
</organism>